<organism evidence="1 2">
    <name type="scientific">Caerostris extrusa</name>
    <name type="common">Bark spider</name>
    <name type="synonym">Caerostris bankana</name>
    <dbReference type="NCBI Taxonomy" id="172846"/>
    <lineage>
        <taxon>Eukaryota</taxon>
        <taxon>Metazoa</taxon>
        <taxon>Ecdysozoa</taxon>
        <taxon>Arthropoda</taxon>
        <taxon>Chelicerata</taxon>
        <taxon>Arachnida</taxon>
        <taxon>Araneae</taxon>
        <taxon>Araneomorphae</taxon>
        <taxon>Entelegynae</taxon>
        <taxon>Araneoidea</taxon>
        <taxon>Araneidae</taxon>
        <taxon>Caerostris</taxon>
    </lineage>
</organism>
<protein>
    <recommendedName>
        <fullName evidence="3">Ycf15</fullName>
    </recommendedName>
</protein>
<accession>A0AAV4VNX1</accession>
<name>A0AAV4VNX1_CAEEX</name>
<gene>
    <name evidence="1" type="ORF">CEXT_787361</name>
</gene>
<proteinExistence type="predicted"/>
<dbReference type="Proteomes" id="UP001054945">
    <property type="component" value="Unassembled WGS sequence"/>
</dbReference>
<evidence type="ECO:0000313" key="2">
    <source>
        <dbReference type="Proteomes" id="UP001054945"/>
    </source>
</evidence>
<reference evidence="1 2" key="1">
    <citation type="submission" date="2021-06" db="EMBL/GenBank/DDBJ databases">
        <title>Caerostris extrusa draft genome.</title>
        <authorList>
            <person name="Kono N."/>
            <person name="Arakawa K."/>
        </authorList>
    </citation>
    <scope>NUCLEOTIDE SEQUENCE [LARGE SCALE GENOMIC DNA]</scope>
</reference>
<keyword evidence="2" id="KW-1185">Reference proteome</keyword>
<evidence type="ECO:0008006" key="3">
    <source>
        <dbReference type="Google" id="ProtNLM"/>
    </source>
</evidence>
<dbReference type="EMBL" id="BPLR01014868">
    <property type="protein sequence ID" value="GIY71891.1"/>
    <property type="molecule type" value="Genomic_DNA"/>
</dbReference>
<evidence type="ECO:0000313" key="1">
    <source>
        <dbReference type="EMBL" id="GIY71891.1"/>
    </source>
</evidence>
<dbReference type="AlphaFoldDB" id="A0AAV4VNX1"/>
<comment type="caution">
    <text evidence="1">The sequence shown here is derived from an EMBL/GenBank/DDBJ whole genome shotgun (WGS) entry which is preliminary data.</text>
</comment>
<sequence>MKKCSNRFITASVKCNRSSHPKVISDCLTYSSRDPQTEQKNFPNGITEGAQCNIWEVPTLFILHLQVQQEGHHPNGISDSLNIHSRAKTL</sequence>